<sequence>MNSSLNSVNSQNDEDEEEVLIEPRFKYHRILGTMPDRDTISCFTIHDKFIAVGCSSGRIRIFDILGNLRSEFTVKKHKCSVSQICVDRSGSYLISCANDSTVSIMGIGCNEYNYTVTLRQSARSIAIIEDFTKKGNQKFVTGEKQLRMFEKGFFGIYNDKIIYDGKDPDGYIHAVSWKGDAIAFTNETGTRIYDCKLGRFLVLIQPLHSSEKYFSSRFPPLHSWFDDDTIAIGWGTNVVVAGVKYVQQEQPPAIPIKRVEVLHRLKLNNFHVAGVSFTIQPQPTTEKKERKWKEIVIFGIKLCENKRKSGDNFDDTASAISGISTYSMAPSVMALQIKQNQQVSIELLLALPTDVDNYIIAAEDEISMKQSEQMFLRQFHLGAMAEDGVYYLLGPRELIEARPCSVEDRISWFLDNEFYVEATNCALSHREELHETSVSEVGKKLVEKLIAEGNFDSAASYLPVICGRHKDEWEYYVGEFDKHGHVLKLVPFLPQKQPQLEPECYEMILMAALYSKASLFLKLILLLPSDLYRIGAVIQRTMNKLQDSNLAKEDRIFLLQALARLYAHERQFEKALQLYLTLKDSGIFAFIRQYHLFKAVKGSIVQLVGINADLAIRLILDHEGEFVDSGTGTVVTQLSGIPKVQMEYLNQLMQRGEGLEHSNLLIRLYAEHASDRLLPFLRKFDSYDIHRAIEVCKKFKLQPELVFLLGRSGNKVAALETIVEQMNRVDLAIEFCAEHMDEDLWARLIELAMNKPEHVTAILTVAGTYVDPLVVIEKIPPTMHVPKLQQSLHKVLRDSKLQVGLIEDCQQVRHNDVFDLFEKFIKQPAIVVDSFDECCVCKKKVNKVVAELMIFGCGHFLHSKCRPPIPRKTSLSSTNDEDLCKRQTFLAFDVNDPDPIPIDNCPICHHTRLIQS</sequence>
<evidence type="ECO:0000313" key="1">
    <source>
        <dbReference type="Proteomes" id="UP000887580"/>
    </source>
</evidence>
<protein>
    <submittedName>
        <fullName evidence="2">Vacuolar protein sorting-associated protein 41 homolog</fullName>
    </submittedName>
</protein>
<accession>A0AC35FBM0</accession>
<dbReference type="Proteomes" id="UP000887580">
    <property type="component" value="Unplaced"/>
</dbReference>
<name>A0AC35FBM0_9BILA</name>
<dbReference type="WBParaSite" id="PS1159_v2.g15760.t1">
    <property type="protein sequence ID" value="PS1159_v2.g15760.t1"/>
    <property type="gene ID" value="PS1159_v2.g15760"/>
</dbReference>
<proteinExistence type="predicted"/>
<organism evidence="1 2">
    <name type="scientific">Panagrolaimus sp. PS1159</name>
    <dbReference type="NCBI Taxonomy" id="55785"/>
    <lineage>
        <taxon>Eukaryota</taxon>
        <taxon>Metazoa</taxon>
        <taxon>Ecdysozoa</taxon>
        <taxon>Nematoda</taxon>
        <taxon>Chromadorea</taxon>
        <taxon>Rhabditida</taxon>
        <taxon>Tylenchina</taxon>
        <taxon>Panagrolaimomorpha</taxon>
        <taxon>Panagrolaimoidea</taxon>
        <taxon>Panagrolaimidae</taxon>
        <taxon>Panagrolaimus</taxon>
    </lineage>
</organism>
<reference evidence="2" key="1">
    <citation type="submission" date="2022-11" db="UniProtKB">
        <authorList>
            <consortium name="WormBaseParasite"/>
        </authorList>
    </citation>
    <scope>IDENTIFICATION</scope>
</reference>
<evidence type="ECO:0000313" key="2">
    <source>
        <dbReference type="WBParaSite" id="PS1159_v2.g15760.t1"/>
    </source>
</evidence>